<dbReference type="OrthoDB" id="5459182at2"/>
<dbReference type="GO" id="GO:0003677">
    <property type="term" value="F:DNA binding"/>
    <property type="evidence" value="ECO:0007669"/>
    <property type="project" value="InterPro"/>
</dbReference>
<dbReference type="SUPFAM" id="SSF89447">
    <property type="entry name" value="AbrB/MazE/MraZ-like"/>
    <property type="match status" value="1"/>
</dbReference>
<feature type="domain" description="SpoVT-AbrB" evidence="1">
    <location>
        <begin position="6"/>
        <end position="51"/>
    </location>
</feature>
<gene>
    <name evidence="2" type="ORF">NCTC10684_04349</name>
</gene>
<proteinExistence type="predicted"/>
<dbReference type="Proteomes" id="UP000254701">
    <property type="component" value="Unassembled WGS sequence"/>
</dbReference>
<dbReference type="NCBIfam" id="TIGR02609">
    <property type="entry name" value="doc_partner"/>
    <property type="match status" value="1"/>
</dbReference>
<dbReference type="Gene3D" id="2.10.260.10">
    <property type="match status" value="1"/>
</dbReference>
<dbReference type="SMART" id="SM00966">
    <property type="entry name" value="SpoVT_AbrB"/>
    <property type="match status" value="1"/>
</dbReference>
<dbReference type="InterPro" id="IPR013432">
    <property type="entry name" value="Doc_partner"/>
</dbReference>
<evidence type="ECO:0000259" key="1">
    <source>
        <dbReference type="SMART" id="SM00966"/>
    </source>
</evidence>
<dbReference type="InterPro" id="IPR037914">
    <property type="entry name" value="SpoVT-AbrB_sf"/>
</dbReference>
<accession>A0A380WQF8</accession>
<dbReference type="EMBL" id="UFSM01000001">
    <property type="protein sequence ID" value="SUU91088.1"/>
    <property type="molecule type" value="Genomic_DNA"/>
</dbReference>
<protein>
    <submittedName>
        <fullName evidence="2">Growth regulator</fullName>
    </submittedName>
</protein>
<name>A0A380WQF8_AMIAI</name>
<evidence type="ECO:0000313" key="2">
    <source>
        <dbReference type="EMBL" id="SUU91088.1"/>
    </source>
</evidence>
<dbReference type="Pfam" id="PF04014">
    <property type="entry name" value="MazE_antitoxin"/>
    <property type="match status" value="1"/>
</dbReference>
<dbReference type="RefSeq" id="WP_115733012.1">
    <property type="nucleotide sequence ID" value="NZ_BAAAVY010000037.1"/>
</dbReference>
<dbReference type="InterPro" id="IPR007159">
    <property type="entry name" value="SpoVT-AbrB_dom"/>
</dbReference>
<organism evidence="2 3">
    <name type="scientific">Aminobacter aminovorans</name>
    <name type="common">Chelatobacter heintzii</name>
    <dbReference type="NCBI Taxonomy" id="83263"/>
    <lineage>
        <taxon>Bacteria</taxon>
        <taxon>Pseudomonadati</taxon>
        <taxon>Pseudomonadota</taxon>
        <taxon>Alphaproteobacteria</taxon>
        <taxon>Hyphomicrobiales</taxon>
        <taxon>Phyllobacteriaceae</taxon>
        <taxon>Aminobacter</taxon>
    </lineage>
</organism>
<dbReference type="NCBIfam" id="TIGR01439">
    <property type="entry name" value="lp_hng_hel_AbrB"/>
    <property type="match status" value="1"/>
</dbReference>
<reference evidence="2 3" key="1">
    <citation type="submission" date="2018-06" db="EMBL/GenBank/DDBJ databases">
        <authorList>
            <consortium name="Pathogen Informatics"/>
            <person name="Doyle S."/>
        </authorList>
    </citation>
    <scope>NUCLEOTIDE SEQUENCE [LARGE SCALE GENOMIC DNA]</scope>
    <source>
        <strain evidence="2 3">NCTC10684</strain>
    </source>
</reference>
<dbReference type="AlphaFoldDB" id="A0A380WQF8"/>
<evidence type="ECO:0000313" key="3">
    <source>
        <dbReference type="Proteomes" id="UP000254701"/>
    </source>
</evidence>
<sequence length="73" mass="8214">MNVTVRKIGNSEGIILPKELLERHNLKAGDTLEIVESKDGLALKPTDDVFERQMEAAGKFMDRYKVALQKLAE</sequence>